<dbReference type="PANTHER" id="PTHR11711">
    <property type="entry name" value="ADP RIBOSYLATION FACTOR-RELATED"/>
    <property type="match status" value="1"/>
</dbReference>
<dbReference type="GO" id="GO:0005789">
    <property type="term" value="C:endoplasmic reticulum membrane"/>
    <property type="evidence" value="ECO:0007669"/>
    <property type="project" value="UniProtKB-SubCell"/>
</dbReference>
<dbReference type="InterPro" id="IPR024156">
    <property type="entry name" value="Small_GTPase_ARF"/>
</dbReference>
<comment type="subcellular location">
    <subcellularLocation>
        <location evidence="1">Endoplasmic reticulum membrane</location>
        <topology evidence="1">Single-pass membrane protein</topology>
    </subcellularLocation>
</comment>
<gene>
    <name evidence="13" type="ORF">BDQ12DRAFT_709669</name>
</gene>
<evidence type="ECO:0000256" key="3">
    <source>
        <dbReference type="ARBA" id="ARBA00020256"/>
    </source>
</evidence>
<evidence type="ECO:0000256" key="1">
    <source>
        <dbReference type="ARBA" id="ARBA00004389"/>
    </source>
</evidence>
<proteinExistence type="inferred from homology"/>
<reference evidence="13 14" key="1">
    <citation type="journal article" date="2019" name="Nat. Ecol. Evol.">
        <title>Megaphylogeny resolves global patterns of mushroom evolution.</title>
        <authorList>
            <person name="Varga T."/>
            <person name="Krizsan K."/>
            <person name="Foldi C."/>
            <person name="Dima B."/>
            <person name="Sanchez-Garcia M."/>
            <person name="Sanchez-Ramirez S."/>
            <person name="Szollosi G.J."/>
            <person name="Szarkandi J.G."/>
            <person name="Papp V."/>
            <person name="Albert L."/>
            <person name="Andreopoulos W."/>
            <person name="Angelini C."/>
            <person name="Antonin V."/>
            <person name="Barry K.W."/>
            <person name="Bougher N.L."/>
            <person name="Buchanan P."/>
            <person name="Buyck B."/>
            <person name="Bense V."/>
            <person name="Catcheside P."/>
            <person name="Chovatia M."/>
            <person name="Cooper J."/>
            <person name="Damon W."/>
            <person name="Desjardin D."/>
            <person name="Finy P."/>
            <person name="Geml J."/>
            <person name="Haridas S."/>
            <person name="Hughes K."/>
            <person name="Justo A."/>
            <person name="Karasinski D."/>
            <person name="Kautmanova I."/>
            <person name="Kiss B."/>
            <person name="Kocsube S."/>
            <person name="Kotiranta H."/>
            <person name="LaButti K.M."/>
            <person name="Lechner B.E."/>
            <person name="Liimatainen K."/>
            <person name="Lipzen A."/>
            <person name="Lukacs Z."/>
            <person name="Mihaltcheva S."/>
            <person name="Morgado L.N."/>
            <person name="Niskanen T."/>
            <person name="Noordeloos M.E."/>
            <person name="Ohm R.A."/>
            <person name="Ortiz-Santana B."/>
            <person name="Ovrebo C."/>
            <person name="Racz N."/>
            <person name="Riley R."/>
            <person name="Savchenko A."/>
            <person name="Shiryaev A."/>
            <person name="Soop K."/>
            <person name="Spirin V."/>
            <person name="Szebenyi C."/>
            <person name="Tomsovsky M."/>
            <person name="Tulloss R.E."/>
            <person name="Uehling J."/>
            <person name="Grigoriev I.V."/>
            <person name="Vagvolgyi C."/>
            <person name="Papp T."/>
            <person name="Martin F.M."/>
            <person name="Miettinen O."/>
            <person name="Hibbett D.S."/>
            <person name="Nagy L.G."/>
        </authorList>
    </citation>
    <scope>NUCLEOTIDE SEQUENCE [LARGE SCALE GENOMIC DNA]</scope>
    <source>
        <strain evidence="13 14">CBS 166.37</strain>
    </source>
</reference>
<feature type="compositionally biased region" description="Basic and acidic residues" evidence="11">
    <location>
        <begin position="255"/>
        <end position="266"/>
    </location>
</feature>
<keyword evidence="4 12" id="KW-0812">Transmembrane</keyword>
<evidence type="ECO:0000313" key="14">
    <source>
        <dbReference type="Proteomes" id="UP000308652"/>
    </source>
</evidence>
<keyword evidence="14" id="KW-1185">Reference proteome</keyword>
<dbReference type="Gene3D" id="3.40.50.300">
    <property type="entry name" value="P-loop containing nucleotide triphosphate hydrolases"/>
    <property type="match status" value="1"/>
</dbReference>
<evidence type="ECO:0000256" key="12">
    <source>
        <dbReference type="SAM" id="Phobius"/>
    </source>
</evidence>
<evidence type="ECO:0000256" key="10">
    <source>
        <dbReference type="ARBA" id="ARBA00023170"/>
    </source>
</evidence>
<evidence type="ECO:0000256" key="5">
    <source>
        <dbReference type="ARBA" id="ARBA00022741"/>
    </source>
</evidence>
<dbReference type="STRING" id="68775.A0A5C3MAN3"/>
<dbReference type="GO" id="GO:0005525">
    <property type="term" value="F:GTP binding"/>
    <property type="evidence" value="ECO:0007669"/>
    <property type="project" value="UniProtKB-KW"/>
</dbReference>
<evidence type="ECO:0000256" key="8">
    <source>
        <dbReference type="ARBA" id="ARBA00023134"/>
    </source>
</evidence>
<dbReference type="Pfam" id="PF09439">
    <property type="entry name" value="SRPRB"/>
    <property type="match status" value="1"/>
</dbReference>
<evidence type="ECO:0000313" key="13">
    <source>
        <dbReference type="EMBL" id="TFK42300.1"/>
    </source>
</evidence>
<keyword evidence="8" id="KW-0342">GTP-binding</keyword>
<keyword evidence="10 13" id="KW-0675">Receptor</keyword>
<keyword evidence="6" id="KW-0256">Endoplasmic reticulum</keyword>
<dbReference type="SUPFAM" id="SSF52540">
    <property type="entry name" value="P-loop containing nucleoside triphosphate hydrolases"/>
    <property type="match status" value="1"/>
</dbReference>
<keyword evidence="9 12" id="KW-0472">Membrane</keyword>
<dbReference type="AlphaFoldDB" id="A0A5C3MAN3"/>
<evidence type="ECO:0000256" key="7">
    <source>
        <dbReference type="ARBA" id="ARBA00022989"/>
    </source>
</evidence>
<organism evidence="13 14">
    <name type="scientific">Crucibulum laeve</name>
    <dbReference type="NCBI Taxonomy" id="68775"/>
    <lineage>
        <taxon>Eukaryota</taxon>
        <taxon>Fungi</taxon>
        <taxon>Dikarya</taxon>
        <taxon>Basidiomycota</taxon>
        <taxon>Agaricomycotina</taxon>
        <taxon>Agaricomycetes</taxon>
        <taxon>Agaricomycetidae</taxon>
        <taxon>Agaricales</taxon>
        <taxon>Agaricineae</taxon>
        <taxon>Nidulariaceae</taxon>
        <taxon>Crucibulum</taxon>
    </lineage>
</organism>
<feature type="region of interest" description="Disordered" evidence="11">
    <location>
        <begin position="255"/>
        <end position="282"/>
    </location>
</feature>
<evidence type="ECO:0000256" key="11">
    <source>
        <dbReference type="SAM" id="MobiDB-lite"/>
    </source>
</evidence>
<feature type="transmembrane region" description="Helical" evidence="12">
    <location>
        <begin position="23"/>
        <end position="42"/>
    </location>
</feature>
<feature type="region of interest" description="Disordered" evidence="11">
    <location>
        <begin position="205"/>
        <end position="226"/>
    </location>
</feature>
<evidence type="ECO:0000256" key="9">
    <source>
        <dbReference type="ARBA" id="ARBA00023136"/>
    </source>
</evidence>
<accession>A0A5C3MAN3</accession>
<evidence type="ECO:0000256" key="2">
    <source>
        <dbReference type="ARBA" id="ARBA00005619"/>
    </source>
</evidence>
<sequence>MDDRQLHKTPEVLPAVPTFTPQTLAIASFSFAVLFIAILVFFNRRKSSSKGNALLLVGPPDAGKTSILFSLVYRQTLPTHTSMQTNTSVLTLGEEKRTIQIVDVPGHPRIRDQFNEHMADARAIAFVVDASTVSRNGAAVAEHLHHILHALTSLPPSQTLPSLVILAHKADLLKGTSTSANSSTLAINRVKTILERELEKRRVSQSGGVGVEGLGEEGERSDMGGLECGDNASGAFKFDEWEGGEVSFVGTSVKTEKASVDDEKNPGEAGLSAFEEWLEETM</sequence>
<dbReference type="InterPro" id="IPR027417">
    <property type="entry name" value="P-loop_NTPase"/>
</dbReference>
<dbReference type="OrthoDB" id="41266at2759"/>
<comment type="similarity">
    <text evidence="2">Belongs to the SRP receptor beta subunit family.</text>
</comment>
<dbReference type="EMBL" id="ML213592">
    <property type="protein sequence ID" value="TFK42300.1"/>
    <property type="molecule type" value="Genomic_DNA"/>
</dbReference>
<name>A0A5C3MAN3_9AGAR</name>
<evidence type="ECO:0000256" key="6">
    <source>
        <dbReference type="ARBA" id="ARBA00022824"/>
    </source>
</evidence>
<dbReference type="Proteomes" id="UP000308652">
    <property type="component" value="Unassembled WGS sequence"/>
</dbReference>
<protein>
    <recommendedName>
        <fullName evidence="3">Signal recognition particle receptor subunit beta</fullName>
    </recommendedName>
</protein>
<keyword evidence="5" id="KW-0547">Nucleotide-binding</keyword>
<keyword evidence="7 12" id="KW-1133">Transmembrane helix</keyword>
<evidence type="ECO:0000256" key="4">
    <source>
        <dbReference type="ARBA" id="ARBA00022692"/>
    </source>
</evidence>
<dbReference type="InterPro" id="IPR019009">
    <property type="entry name" value="SRP_receptor_beta_su"/>
</dbReference>